<reference evidence="1 2" key="1">
    <citation type="submission" date="2019-07" db="EMBL/GenBank/DDBJ databases">
        <title>Whole genome shotgun sequence of Oceanithermus desulfurans NBRC 100063.</title>
        <authorList>
            <person name="Hosoyama A."/>
            <person name="Uohara A."/>
            <person name="Ohji S."/>
            <person name="Ichikawa N."/>
        </authorList>
    </citation>
    <scope>NUCLEOTIDE SEQUENCE [LARGE SCALE GENOMIC DNA]</scope>
    <source>
        <strain evidence="1 2">NBRC 100063</strain>
    </source>
</reference>
<evidence type="ECO:0000313" key="2">
    <source>
        <dbReference type="Proteomes" id="UP000321827"/>
    </source>
</evidence>
<organism evidence="1 2">
    <name type="scientific">Oceanithermus desulfurans NBRC 100063</name>
    <dbReference type="NCBI Taxonomy" id="1227550"/>
    <lineage>
        <taxon>Bacteria</taxon>
        <taxon>Thermotogati</taxon>
        <taxon>Deinococcota</taxon>
        <taxon>Deinococci</taxon>
        <taxon>Thermales</taxon>
        <taxon>Thermaceae</taxon>
        <taxon>Oceanithermus</taxon>
    </lineage>
</organism>
<name>A0A511RGM4_9DEIN</name>
<gene>
    <name evidence="1" type="ORF">ODE01S_02330</name>
</gene>
<accession>A0A511RGM4</accession>
<dbReference type="EMBL" id="BJXN01000001">
    <property type="protein sequence ID" value="GEM88799.1"/>
    <property type="molecule type" value="Genomic_DNA"/>
</dbReference>
<sequence length="91" mass="10681">MFEHDDRRRQALAAAPPEELRRQLERLIEEPPSKPRDGILAFVYLTLAQRLEGGEAERCFVAGYSYARTSRDPQARPLAERLREEFPAWRR</sequence>
<proteinExistence type="predicted"/>
<comment type="caution">
    <text evidence="1">The sequence shown here is derived from an EMBL/GenBank/DDBJ whole genome shotgun (WGS) entry which is preliminary data.</text>
</comment>
<dbReference type="RefSeq" id="WP_147144959.1">
    <property type="nucleotide sequence ID" value="NZ_BJXN01000001.1"/>
</dbReference>
<protein>
    <submittedName>
        <fullName evidence="1">Uncharacterized protein</fullName>
    </submittedName>
</protein>
<dbReference type="Proteomes" id="UP000321827">
    <property type="component" value="Unassembled WGS sequence"/>
</dbReference>
<evidence type="ECO:0000313" key="1">
    <source>
        <dbReference type="EMBL" id="GEM88799.1"/>
    </source>
</evidence>
<dbReference type="AlphaFoldDB" id="A0A511RGM4"/>
<dbReference type="OrthoDB" id="32842at2"/>